<reference evidence="7" key="1">
    <citation type="submission" date="2016-10" db="EMBL/GenBank/DDBJ databases">
        <authorList>
            <person name="Varghese N."/>
            <person name="Submissions S."/>
        </authorList>
    </citation>
    <scope>NUCLEOTIDE SEQUENCE [LARGE SCALE GENOMIC DNA]</scope>
    <source>
        <strain evidence="7">Gh-48</strain>
    </source>
</reference>
<gene>
    <name evidence="6" type="ORF">SAMN05192574_101344</name>
</gene>
<dbReference type="PROSITE" id="PS50109">
    <property type="entry name" value="HIS_KIN"/>
    <property type="match status" value="1"/>
</dbReference>
<proteinExistence type="predicted"/>
<dbReference type="GO" id="GO:0046983">
    <property type="term" value="F:protein dimerization activity"/>
    <property type="evidence" value="ECO:0007669"/>
    <property type="project" value="InterPro"/>
</dbReference>
<dbReference type="Gene3D" id="2.60.40.10">
    <property type="entry name" value="Immunoglobulins"/>
    <property type="match status" value="1"/>
</dbReference>
<dbReference type="InterPro" id="IPR015943">
    <property type="entry name" value="WD40/YVTN_repeat-like_dom_sf"/>
</dbReference>
<keyword evidence="4" id="KW-1133">Transmembrane helix</keyword>
<dbReference type="InterPro" id="IPR011110">
    <property type="entry name" value="Reg_prop"/>
</dbReference>
<dbReference type="InterPro" id="IPR003594">
    <property type="entry name" value="HATPase_dom"/>
</dbReference>
<dbReference type="GO" id="GO:0000155">
    <property type="term" value="F:phosphorelay sensor kinase activity"/>
    <property type="evidence" value="ECO:0007669"/>
    <property type="project" value="InterPro"/>
</dbReference>
<keyword evidence="2 6" id="KW-0418">Kinase</keyword>
<organism evidence="6 7">
    <name type="scientific">Mucilaginibacter gossypiicola</name>
    <dbReference type="NCBI Taxonomy" id="551995"/>
    <lineage>
        <taxon>Bacteria</taxon>
        <taxon>Pseudomonadati</taxon>
        <taxon>Bacteroidota</taxon>
        <taxon>Sphingobacteriia</taxon>
        <taxon>Sphingobacteriales</taxon>
        <taxon>Sphingobacteriaceae</taxon>
        <taxon>Mucilaginibacter</taxon>
    </lineage>
</organism>
<dbReference type="InterPro" id="IPR005467">
    <property type="entry name" value="His_kinase_dom"/>
</dbReference>
<evidence type="ECO:0000256" key="3">
    <source>
        <dbReference type="ARBA" id="ARBA00023012"/>
    </source>
</evidence>
<dbReference type="InterPro" id="IPR036890">
    <property type="entry name" value="HATPase_C_sf"/>
</dbReference>
<keyword evidence="4" id="KW-0812">Transmembrane</keyword>
<feature type="domain" description="Histidine kinase" evidence="5">
    <location>
        <begin position="806"/>
        <end position="991"/>
    </location>
</feature>
<dbReference type="SUPFAM" id="SSF50998">
    <property type="entry name" value="Quinoprotein alcohol dehydrogenase-like"/>
    <property type="match status" value="1"/>
</dbReference>
<accession>A0A1H8A413</accession>
<keyword evidence="1" id="KW-0808">Transferase</keyword>
<name>A0A1H8A413_9SPHI</name>
<dbReference type="Pfam" id="PF07730">
    <property type="entry name" value="HisKA_3"/>
    <property type="match status" value="1"/>
</dbReference>
<keyword evidence="4" id="KW-0472">Membrane</keyword>
<dbReference type="GO" id="GO:0016020">
    <property type="term" value="C:membrane"/>
    <property type="evidence" value="ECO:0007669"/>
    <property type="project" value="InterPro"/>
</dbReference>
<dbReference type="STRING" id="551995.SAMN05192574_101344"/>
<dbReference type="Pfam" id="PF07495">
    <property type="entry name" value="Y_Y_Y"/>
    <property type="match status" value="1"/>
</dbReference>
<dbReference type="InterPro" id="IPR011047">
    <property type="entry name" value="Quinoprotein_ADH-like_sf"/>
</dbReference>
<evidence type="ECO:0000256" key="2">
    <source>
        <dbReference type="ARBA" id="ARBA00022777"/>
    </source>
</evidence>
<dbReference type="Gene3D" id="2.130.10.10">
    <property type="entry name" value="YVTN repeat-like/Quinoprotein amine dehydrogenase"/>
    <property type="match status" value="3"/>
</dbReference>
<evidence type="ECO:0000256" key="1">
    <source>
        <dbReference type="ARBA" id="ARBA00022679"/>
    </source>
</evidence>
<dbReference type="EMBL" id="FOCL01000001">
    <property type="protein sequence ID" value="SEM65321.1"/>
    <property type="molecule type" value="Genomic_DNA"/>
</dbReference>
<dbReference type="AlphaFoldDB" id="A0A1H8A413"/>
<dbReference type="InterPro" id="IPR050482">
    <property type="entry name" value="Sensor_HK_TwoCompSys"/>
</dbReference>
<dbReference type="Proteomes" id="UP000198942">
    <property type="component" value="Unassembled WGS sequence"/>
</dbReference>
<evidence type="ECO:0000313" key="7">
    <source>
        <dbReference type="Proteomes" id="UP000198942"/>
    </source>
</evidence>
<dbReference type="Pfam" id="PF02518">
    <property type="entry name" value="HATPase_c"/>
    <property type="match status" value="1"/>
</dbReference>
<dbReference type="InterPro" id="IPR013783">
    <property type="entry name" value="Ig-like_fold"/>
</dbReference>
<sequence>MLLSLGTNSIAQQKVRVSLVKYGQSDGLSSYNIQQIIKDKNGFLWVASQDCLTRFDGKSFLSYTQQSLPKHRISGPDVRKIIEDTIHKALWILPNRDQLHVINTTNGDVIKNISIPNYANDDWNITMTNCGNNLWIGSFRGLKILNTKKWQFIPPPKKIQNHFINSEINCIGRDNFNNVWVCYTRYGIVIYNGTSLKKIKEIKLKDLGDRLGRNTIRVNDFTLVNNNEILFATDQGLRTVYFDRFYSLTVDNNPVKNLKVLNSCPIDAIKAIRHDDIIISGNGHLYQFNSALSNYVVYDESIGDAESKWINYVQSIYFDGDKIWLGCQQGIGMMKIISSPFAKYYYDEKTGNKLEHMRSICVLPNKDILCGLSSGLTLVNHGDNSFTTLDRAHLYHHIFFLGNNMAFLSTNQGMHVLKKKTIKSIESIYPELKSYKAHVVNSHVFVGDSVVIMGTECDDGILIWNYKRHYVKKIDTSSSPALASNTVNNIYHDKIGNLWVLSDKVITVINADFTISKSLDFASERKYPKLDLFFDMCEFNRSYWIASYGNGLIQIDDKWKVRKLIRQKDGLSNEGVYNIFNIRDSSLLITSNNGLSSYNIKAQKFKNYYIENGLQSNSFEEVTATAYHDKIYAGGINGFTVIDPSKLLVNKIPPILYLANVEVKLDNGQNLVNTSLDIKTLTIPNNWLQISISFTGINFEDPKRVTYKYRIKEIETNWINNGHRDLINIIGLPPNTYTIELKAANEDGYWSYPKTLIVKIEPKWFETWFFKLAMVVLGVIILNAFYHYRIKQIKIQQQIRRDIANDLHDDLGSTLNSIKIFTHLAIEKKQNISYLKEIEKLITSTTGGLRDMLWVLEDSRDDMNELLDRVKKFATPIAHANQIKLECYIEPELGNPNISKTEKRNLLLIAKEAINNSFKYAECQTIKVIVKPGTNKKILFSISDDGLGFDISNKSNGYGLNSMKNRAEQINYVLHYNSSPGSGTLITVEKK</sequence>
<keyword evidence="3" id="KW-0902">Two-component regulatory system</keyword>
<dbReference type="InterPro" id="IPR011123">
    <property type="entry name" value="Y_Y_Y"/>
</dbReference>
<dbReference type="SUPFAM" id="SSF63829">
    <property type="entry name" value="Calcium-dependent phosphotriesterase"/>
    <property type="match status" value="1"/>
</dbReference>
<dbReference type="PANTHER" id="PTHR24421">
    <property type="entry name" value="NITRATE/NITRITE SENSOR PROTEIN NARX-RELATED"/>
    <property type="match status" value="1"/>
</dbReference>
<feature type="transmembrane region" description="Helical" evidence="4">
    <location>
        <begin position="768"/>
        <end position="786"/>
    </location>
</feature>
<dbReference type="SUPFAM" id="SSF55874">
    <property type="entry name" value="ATPase domain of HSP90 chaperone/DNA topoisomerase II/histidine kinase"/>
    <property type="match status" value="1"/>
</dbReference>
<dbReference type="CDD" id="cd16917">
    <property type="entry name" value="HATPase_UhpB-NarQ-NarX-like"/>
    <property type="match status" value="1"/>
</dbReference>
<dbReference type="InterPro" id="IPR011712">
    <property type="entry name" value="Sig_transdc_His_kin_sub3_dim/P"/>
</dbReference>
<evidence type="ECO:0000259" key="5">
    <source>
        <dbReference type="PROSITE" id="PS50109"/>
    </source>
</evidence>
<protein>
    <submittedName>
        <fullName evidence="6">Histidine kinase</fullName>
    </submittedName>
</protein>
<dbReference type="Pfam" id="PF07494">
    <property type="entry name" value="Reg_prop"/>
    <property type="match status" value="1"/>
</dbReference>
<dbReference type="Gene3D" id="3.30.565.10">
    <property type="entry name" value="Histidine kinase-like ATPase, C-terminal domain"/>
    <property type="match status" value="1"/>
</dbReference>
<evidence type="ECO:0000313" key="6">
    <source>
        <dbReference type="EMBL" id="SEM65321.1"/>
    </source>
</evidence>
<evidence type="ECO:0000256" key="4">
    <source>
        <dbReference type="SAM" id="Phobius"/>
    </source>
</evidence>
<keyword evidence="7" id="KW-1185">Reference proteome</keyword>